<evidence type="ECO:0000256" key="1">
    <source>
        <dbReference type="SAM" id="MobiDB-lite"/>
    </source>
</evidence>
<dbReference type="AlphaFoldDB" id="A0A6A5TMV9"/>
<name>A0A6A5TMV9_9PLEO</name>
<dbReference type="SUPFAM" id="SSF52047">
    <property type="entry name" value="RNI-like"/>
    <property type="match status" value="1"/>
</dbReference>
<feature type="compositionally biased region" description="Basic and acidic residues" evidence="1">
    <location>
        <begin position="1"/>
        <end position="16"/>
    </location>
</feature>
<feature type="region of interest" description="Disordered" evidence="1">
    <location>
        <begin position="1"/>
        <end position="21"/>
    </location>
</feature>
<dbReference type="EMBL" id="ML977012">
    <property type="protein sequence ID" value="KAF1952146.1"/>
    <property type="molecule type" value="Genomic_DNA"/>
</dbReference>
<reference evidence="3" key="1">
    <citation type="journal article" date="2020" name="Stud. Mycol.">
        <title>101 Dothideomycetes genomes: a test case for predicting lifestyles and emergence of pathogens.</title>
        <authorList>
            <person name="Haridas S."/>
            <person name="Albert R."/>
            <person name="Binder M."/>
            <person name="Bloem J."/>
            <person name="Labutti K."/>
            <person name="Salamov A."/>
            <person name="Andreopoulos B."/>
            <person name="Baker S."/>
            <person name="Barry K."/>
            <person name="Bills G."/>
            <person name="Bluhm B."/>
            <person name="Cannon C."/>
            <person name="Castanera R."/>
            <person name="Culley D."/>
            <person name="Daum C."/>
            <person name="Ezra D."/>
            <person name="Gonzalez J."/>
            <person name="Henrissat B."/>
            <person name="Kuo A."/>
            <person name="Liang C."/>
            <person name="Lipzen A."/>
            <person name="Lutzoni F."/>
            <person name="Magnuson J."/>
            <person name="Mondo S."/>
            <person name="Nolan M."/>
            <person name="Ohm R."/>
            <person name="Pangilinan J."/>
            <person name="Park H.-J."/>
            <person name="Ramirez L."/>
            <person name="Alfaro M."/>
            <person name="Sun H."/>
            <person name="Tritt A."/>
            <person name="Yoshinaga Y."/>
            <person name="Zwiers L.-H."/>
            <person name="Turgeon B."/>
            <person name="Goodwin S."/>
            <person name="Spatafora J."/>
            <person name="Crous P."/>
            <person name="Grigoriev I."/>
        </authorList>
    </citation>
    <scope>NUCLEOTIDE SEQUENCE</scope>
    <source>
        <strain evidence="3">CBS 675.92</strain>
    </source>
</reference>
<gene>
    <name evidence="3" type="ORF">CC80DRAFT_495480</name>
</gene>
<organism evidence="3 4">
    <name type="scientific">Byssothecium circinans</name>
    <dbReference type="NCBI Taxonomy" id="147558"/>
    <lineage>
        <taxon>Eukaryota</taxon>
        <taxon>Fungi</taxon>
        <taxon>Dikarya</taxon>
        <taxon>Ascomycota</taxon>
        <taxon>Pezizomycotina</taxon>
        <taxon>Dothideomycetes</taxon>
        <taxon>Pleosporomycetidae</taxon>
        <taxon>Pleosporales</taxon>
        <taxon>Massarineae</taxon>
        <taxon>Massarinaceae</taxon>
        <taxon>Byssothecium</taxon>
    </lineage>
</organism>
<accession>A0A6A5TMV9</accession>
<dbReference type="Proteomes" id="UP000800035">
    <property type="component" value="Unassembled WGS sequence"/>
</dbReference>
<feature type="region of interest" description="Disordered" evidence="1">
    <location>
        <begin position="40"/>
        <end position="61"/>
    </location>
</feature>
<dbReference type="CDD" id="cd09917">
    <property type="entry name" value="F-box_SF"/>
    <property type="match status" value="1"/>
</dbReference>
<evidence type="ECO:0000313" key="3">
    <source>
        <dbReference type="EMBL" id="KAF1952146.1"/>
    </source>
</evidence>
<evidence type="ECO:0000313" key="4">
    <source>
        <dbReference type="Proteomes" id="UP000800035"/>
    </source>
</evidence>
<dbReference type="InterPro" id="IPR001810">
    <property type="entry name" value="F-box_dom"/>
</dbReference>
<evidence type="ECO:0000259" key="2">
    <source>
        <dbReference type="SMART" id="SM00256"/>
    </source>
</evidence>
<protein>
    <recommendedName>
        <fullName evidence="2">F-box domain-containing protein</fullName>
    </recommendedName>
</protein>
<dbReference type="OrthoDB" id="3864240at2759"/>
<dbReference type="SMART" id="SM00256">
    <property type="entry name" value="FBOX"/>
    <property type="match status" value="1"/>
</dbReference>
<feature type="domain" description="F-box" evidence="2">
    <location>
        <begin position="63"/>
        <end position="103"/>
    </location>
</feature>
<sequence>MAGAERKSTLHHDGRASKKIKNGTEIYQALIAEAVQEDMTKARKISPRKKDPKPQPKKKLPTLPYETWDNICSHLDRTKDVNSFRLVSKTFAAVGKKYLVQDLSFFLHPKSISKVIEIANDPEWAKHVRTATFENVVPKVYSTVVASPNFFPPSFSKKKLREFGNEVWSAYEIFWRDYDTKVLSVAQKTIFYPLWSAVQKFVGLRALELHQGFKKPRPRGPDSISNKSLFEIIHNPKVNADDLAEIFWDDRGSGRVFTAPCCDDRAMCEVVKINKSIYHLMQVAFESERKLFPKLEEITWDAAYPGCARIYVQANYFRPGNLKHLTLRYAYKWKTSWAHQLGRDLQAMVSNEITQSRLETLTIENKGTSHLDLSDIGTDAKKHVVLQLGHLKELHFRGCYFRSAKTINWLCNGLENVHVTFTDCLFHNKALQCFNKHFKNAKSAKSLTFKGYLEVQYEVPHLRDNDRFIILPTPLPHPKSNLRRVHAEDIEIYVLHGIDIATLPHGDPRTGWSKTLGTLTAAWLES</sequence>
<proteinExistence type="predicted"/>
<keyword evidence="4" id="KW-1185">Reference proteome</keyword>